<dbReference type="GO" id="GO:0004519">
    <property type="term" value="F:endonuclease activity"/>
    <property type="evidence" value="ECO:0007669"/>
    <property type="project" value="UniProtKB-KW"/>
</dbReference>
<dbReference type="OrthoDB" id="9811611at2"/>
<dbReference type="RefSeq" id="WP_160208103.1">
    <property type="nucleotide sequence ID" value="NZ_QXWZ01000001.1"/>
</dbReference>
<dbReference type="Proteomes" id="UP000446348">
    <property type="component" value="Unassembled WGS sequence"/>
</dbReference>
<dbReference type="EMBL" id="QXWZ01000001">
    <property type="protein sequence ID" value="NBI77336.1"/>
    <property type="molecule type" value="Genomic_DNA"/>
</dbReference>
<dbReference type="InterPro" id="IPR000055">
    <property type="entry name" value="Restrct_endonuc_typeI_TRD"/>
</dbReference>
<accession>A0A845RAV0</accession>
<comment type="similarity">
    <text evidence="1">Belongs to the type-I restriction system S methylase family.</text>
</comment>
<keyword evidence="5" id="KW-0540">Nuclease</keyword>
<evidence type="ECO:0000256" key="1">
    <source>
        <dbReference type="ARBA" id="ARBA00010923"/>
    </source>
</evidence>
<dbReference type="PANTHER" id="PTHR30408">
    <property type="entry name" value="TYPE-1 RESTRICTION ENZYME ECOKI SPECIFICITY PROTEIN"/>
    <property type="match status" value="1"/>
</dbReference>
<dbReference type="GO" id="GO:0003677">
    <property type="term" value="F:DNA binding"/>
    <property type="evidence" value="ECO:0007669"/>
    <property type="project" value="UniProtKB-KW"/>
</dbReference>
<dbReference type="AlphaFoldDB" id="A0A845RAV0"/>
<sequence length="401" mass="44873">MANVSSSSGLEKYPKLRFPGFDEPYVLHRIGDIYAERSERGVADIELLSVTMNDGVMQRSEIEGKDNSSEDKSNYKVVCKGDMVYNSMRMWQGANGVSSYDGIVSPAYTVLTAKIPICNEYFAALFKNYKLINEFRKNSQGMTSDTWNLKYPQIETIKVYLPVIEEQEKIASMLVTLEKRIAAQATLVEQLKKYKRGVVRSLLTPELCRIKNAHWSRNTIGNLGSFIKGAPLSKADISEKGTPFILYGELYTTYYEVITTVVRKTDAEVDPIYRSIVGDVIIPTSGETPEEISTASCVMIPGVILAGDLNIFRSTKIDGRIVSYILNHIVNGNIARVAQGKSIVHVQANEISKIEISYPDPATQHLIIKILEAISNRVEICEKELDRLGKLHSSLLQQLFI</sequence>
<dbReference type="InterPro" id="IPR052021">
    <property type="entry name" value="Type-I_RS_S_subunit"/>
</dbReference>
<keyword evidence="5" id="KW-0255">Endonuclease</keyword>
<evidence type="ECO:0000313" key="5">
    <source>
        <dbReference type="EMBL" id="NBI77336.1"/>
    </source>
</evidence>
<gene>
    <name evidence="5" type="ORF">D3Z39_00345</name>
</gene>
<organism evidence="5 6">
    <name type="scientific">Anaerotruncus colihominis</name>
    <dbReference type="NCBI Taxonomy" id="169435"/>
    <lineage>
        <taxon>Bacteria</taxon>
        <taxon>Bacillati</taxon>
        <taxon>Bacillota</taxon>
        <taxon>Clostridia</taxon>
        <taxon>Eubacteriales</taxon>
        <taxon>Oscillospiraceae</taxon>
        <taxon>Anaerotruncus</taxon>
    </lineage>
</organism>
<feature type="domain" description="Type I restriction modification DNA specificity" evidence="4">
    <location>
        <begin position="81"/>
        <end position="192"/>
    </location>
</feature>
<evidence type="ECO:0000256" key="3">
    <source>
        <dbReference type="ARBA" id="ARBA00023125"/>
    </source>
</evidence>
<feature type="domain" description="Type I restriction modification DNA specificity" evidence="4">
    <location>
        <begin position="215"/>
        <end position="388"/>
    </location>
</feature>
<evidence type="ECO:0000256" key="2">
    <source>
        <dbReference type="ARBA" id="ARBA00022747"/>
    </source>
</evidence>
<keyword evidence="2" id="KW-0680">Restriction system</keyword>
<name>A0A845RAV0_9FIRM</name>
<dbReference type="PANTHER" id="PTHR30408:SF12">
    <property type="entry name" value="TYPE I RESTRICTION ENZYME MJAVIII SPECIFICITY SUBUNIT"/>
    <property type="match status" value="1"/>
</dbReference>
<dbReference type="Gene3D" id="3.90.220.20">
    <property type="entry name" value="DNA methylase specificity domains"/>
    <property type="match status" value="2"/>
</dbReference>
<keyword evidence="5" id="KW-0378">Hydrolase</keyword>
<dbReference type="InterPro" id="IPR044946">
    <property type="entry name" value="Restrct_endonuc_typeI_TRD_sf"/>
</dbReference>
<dbReference type="GO" id="GO:0009307">
    <property type="term" value="P:DNA restriction-modification system"/>
    <property type="evidence" value="ECO:0007669"/>
    <property type="project" value="UniProtKB-KW"/>
</dbReference>
<evidence type="ECO:0000313" key="6">
    <source>
        <dbReference type="Proteomes" id="UP000446348"/>
    </source>
</evidence>
<comment type="caution">
    <text evidence="5">The sequence shown here is derived from an EMBL/GenBank/DDBJ whole genome shotgun (WGS) entry which is preliminary data.</text>
</comment>
<keyword evidence="3" id="KW-0238">DNA-binding</keyword>
<dbReference type="Pfam" id="PF01420">
    <property type="entry name" value="Methylase_S"/>
    <property type="match status" value="2"/>
</dbReference>
<protein>
    <submittedName>
        <fullName evidence="5">Restriction endonuclease subunit S</fullName>
    </submittedName>
</protein>
<reference evidence="5 6" key="1">
    <citation type="submission" date="2018-08" db="EMBL/GenBank/DDBJ databases">
        <title>Murine metabolic-syndrome-specific gut microbial biobank.</title>
        <authorList>
            <person name="Liu C."/>
        </authorList>
    </citation>
    <scope>NUCLEOTIDE SEQUENCE [LARGE SCALE GENOMIC DNA]</scope>
    <source>
        <strain evidence="5 6">X69</strain>
    </source>
</reference>
<proteinExistence type="inferred from homology"/>
<evidence type="ECO:0000259" key="4">
    <source>
        <dbReference type="Pfam" id="PF01420"/>
    </source>
</evidence>
<dbReference type="SUPFAM" id="SSF116734">
    <property type="entry name" value="DNA methylase specificity domain"/>
    <property type="match status" value="2"/>
</dbReference>